<feature type="transmembrane region" description="Helical" evidence="2">
    <location>
        <begin position="183"/>
        <end position="206"/>
    </location>
</feature>
<accession>A0A7S2W3A1</accession>
<organism evidence="4">
    <name type="scientific">Eucampia antarctica</name>
    <dbReference type="NCBI Taxonomy" id="49252"/>
    <lineage>
        <taxon>Eukaryota</taxon>
        <taxon>Sar</taxon>
        <taxon>Stramenopiles</taxon>
        <taxon>Ochrophyta</taxon>
        <taxon>Bacillariophyta</taxon>
        <taxon>Mediophyceae</taxon>
        <taxon>Biddulphiophycidae</taxon>
        <taxon>Hemiaulales</taxon>
        <taxon>Hemiaulaceae</taxon>
        <taxon>Eucampia</taxon>
    </lineage>
</organism>
<keyword evidence="2" id="KW-0812">Transmembrane</keyword>
<keyword evidence="2" id="KW-0472">Membrane</keyword>
<sequence>MTPCTLWGKDVLIDLKTCLSDEEIAAMDDIMPNMQHGWFKGTDNHWLNYRKFMPPDGQKPKGVLIYQHGIMDHCGVGYKLKDGTTTNYALLGKSLIEEGFAFYVLDMRGHGFSEGLRHYVPDYSVNVNDFDNFSRFVDSSEFSGQDIPLYLGGHSYGGTICLHVSRMWQNDTSKKPNGYRGSLLVAPAIIGTLPAAPVVFVLRYILAPLIPTRTPFFMPNPVSADRIWNNQEVTEHPMFLRTKKINFDGSGRPMRLGTAVSLLAALEDVRDKVIPGFKVPFCVCHGTADDATPISGTDLLDEKSNTPASDKSINKEEGKYHDLLSDVDRQETVSILLNWMNSRLDKDPFN</sequence>
<dbReference type="SUPFAM" id="SSF53474">
    <property type="entry name" value="alpha/beta-Hydrolases"/>
    <property type="match status" value="1"/>
</dbReference>
<proteinExistence type="predicted"/>
<evidence type="ECO:0000259" key="3">
    <source>
        <dbReference type="Pfam" id="PF12146"/>
    </source>
</evidence>
<dbReference type="InterPro" id="IPR022742">
    <property type="entry name" value="Hydrolase_4"/>
</dbReference>
<dbReference type="Pfam" id="PF12146">
    <property type="entry name" value="Hydrolase_4"/>
    <property type="match status" value="1"/>
</dbReference>
<dbReference type="Gene3D" id="3.40.50.1820">
    <property type="entry name" value="alpha/beta hydrolase"/>
    <property type="match status" value="1"/>
</dbReference>
<dbReference type="PANTHER" id="PTHR11614">
    <property type="entry name" value="PHOSPHOLIPASE-RELATED"/>
    <property type="match status" value="1"/>
</dbReference>
<dbReference type="EMBL" id="HBHI01009891">
    <property type="protein sequence ID" value="CAD9664238.1"/>
    <property type="molecule type" value="Transcribed_RNA"/>
</dbReference>
<name>A0A7S2W3A1_9STRA</name>
<evidence type="ECO:0000256" key="1">
    <source>
        <dbReference type="SAM" id="MobiDB-lite"/>
    </source>
</evidence>
<feature type="region of interest" description="Disordered" evidence="1">
    <location>
        <begin position="294"/>
        <end position="313"/>
    </location>
</feature>
<reference evidence="4" key="1">
    <citation type="submission" date="2021-01" db="EMBL/GenBank/DDBJ databases">
        <authorList>
            <person name="Corre E."/>
            <person name="Pelletier E."/>
            <person name="Niang G."/>
            <person name="Scheremetjew M."/>
            <person name="Finn R."/>
            <person name="Kale V."/>
            <person name="Holt S."/>
            <person name="Cochrane G."/>
            <person name="Meng A."/>
            <person name="Brown T."/>
            <person name="Cohen L."/>
        </authorList>
    </citation>
    <scope>NUCLEOTIDE SEQUENCE</scope>
    <source>
        <strain evidence="4">CCMP1452</strain>
    </source>
</reference>
<protein>
    <recommendedName>
        <fullName evidence="3">Serine aminopeptidase S33 domain-containing protein</fullName>
    </recommendedName>
</protein>
<keyword evidence="2" id="KW-1133">Transmembrane helix</keyword>
<evidence type="ECO:0000256" key="2">
    <source>
        <dbReference type="SAM" id="Phobius"/>
    </source>
</evidence>
<feature type="domain" description="Serine aminopeptidase S33" evidence="3">
    <location>
        <begin position="58"/>
        <end position="327"/>
    </location>
</feature>
<dbReference type="AlphaFoldDB" id="A0A7S2W3A1"/>
<dbReference type="InterPro" id="IPR051044">
    <property type="entry name" value="MAG_DAG_Lipase"/>
</dbReference>
<gene>
    <name evidence="4" type="ORF">EANT1437_LOCUS5089</name>
</gene>
<dbReference type="InterPro" id="IPR029058">
    <property type="entry name" value="AB_hydrolase_fold"/>
</dbReference>
<evidence type="ECO:0000313" key="4">
    <source>
        <dbReference type="EMBL" id="CAD9664238.1"/>
    </source>
</evidence>